<evidence type="ECO:0000256" key="1">
    <source>
        <dbReference type="ARBA" id="ARBA00005417"/>
    </source>
</evidence>
<dbReference type="PANTHER" id="PTHR43776">
    <property type="entry name" value="TRANSPORT ATP-BINDING PROTEIN"/>
    <property type="match status" value="1"/>
</dbReference>
<feature type="domain" description="ABC transporter" evidence="5">
    <location>
        <begin position="9"/>
        <end position="255"/>
    </location>
</feature>
<dbReference type="PROSITE" id="PS50893">
    <property type="entry name" value="ABC_TRANSPORTER_2"/>
    <property type="match status" value="2"/>
</dbReference>
<dbReference type="InterPro" id="IPR050319">
    <property type="entry name" value="ABC_transp_ATP-bind"/>
</dbReference>
<dbReference type="InterPro" id="IPR003593">
    <property type="entry name" value="AAA+_ATPase"/>
</dbReference>
<feature type="domain" description="ABC transporter" evidence="5">
    <location>
        <begin position="279"/>
        <end position="524"/>
    </location>
</feature>
<dbReference type="SMART" id="SM00382">
    <property type="entry name" value="AAA"/>
    <property type="match status" value="2"/>
</dbReference>
<accession>A0ABT5JAA3</accession>
<dbReference type="NCBIfam" id="NF007739">
    <property type="entry name" value="PRK10419.1"/>
    <property type="match status" value="2"/>
</dbReference>
<evidence type="ECO:0000256" key="2">
    <source>
        <dbReference type="ARBA" id="ARBA00022448"/>
    </source>
</evidence>
<dbReference type="RefSeq" id="WP_272777426.1">
    <property type="nucleotide sequence ID" value="NZ_JAQQLI010000017.1"/>
</dbReference>
<reference evidence="6" key="2">
    <citation type="submission" date="2023-02" db="EMBL/GenBank/DDBJ databases">
        <authorList>
            <person name="Rayyan A."/>
            <person name="Meyer T."/>
            <person name="Kyndt J.A."/>
        </authorList>
    </citation>
    <scope>NUCLEOTIDE SEQUENCE</scope>
    <source>
        <strain evidence="6">DSM 9987</strain>
    </source>
</reference>
<dbReference type="SUPFAM" id="SSF52540">
    <property type="entry name" value="P-loop containing nucleoside triphosphate hydrolases"/>
    <property type="match status" value="2"/>
</dbReference>
<sequence>MIEPTEPLLSVEALSVEAPHGPLVRGVSFTVGRGRTLALVGESGSGKSLTALATLGLLPPGLTVGSGTRARFDGRALPLGDEPAMRSLRGRRIAIVFQDPMACLNPFMRVGVQIGESLQRAGVPRGTARRDRTLALLREVELADPAFARRYPHELSGGQQQRVMIAMALAGAPDLLIADEPTSALDTSVQAEVARLLARLQEHRGMAMLFITHDLALAHRLADDIAVMRAGEIVETGPVARVLSSPRLPYTERLVSARRRLLSPPPAAPAIGDEDAPLLAVENLAVDYPGRGLFAAPVRALAGASFTLARGRTLGVLGESGSGKSTLAAAIAGLRRPAAGRIRLPGCTLTPERPTIPPARRRACQLVFQNPAGALNPRLTIAQLAGEPLRLSGVGRTAAREKSAEALAAVGLDPAVLDRYPHQLSGGQRQRVCIARALLCDPQILVCDEAVSALDATVQMQILVLLKELQHRHRFAMLFVGHDPEVVRWIADEVVVVHGGRIVDRCAAADLDGDGRHPHTRSLLAARFDRAAA</sequence>
<evidence type="ECO:0000259" key="5">
    <source>
        <dbReference type="PROSITE" id="PS50893"/>
    </source>
</evidence>
<comment type="caution">
    <text evidence="6">The sequence shown here is derived from an EMBL/GenBank/DDBJ whole genome shotgun (WGS) entry which is preliminary data.</text>
</comment>
<comment type="similarity">
    <text evidence="1">Belongs to the ABC transporter superfamily.</text>
</comment>
<evidence type="ECO:0000256" key="4">
    <source>
        <dbReference type="ARBA" id="ARBA00022840"/>
    </source>
</evidence>
<dbReference type="InterPro" id="IPR003439">
    <property type="entry name" value="ABC_transporter-like_ATP-bd"/>
</dbReference>
<gene>
    <name evidence="6" type="ORF">PQJ73_12880</name>
</gene>
<evidence type="ECO:0000313" key="6">
    <source>
        <dbReference type="EMBL" id="MDC7786580.1"/>
    </source>
</evidence>
<organism evidence="6 7">
    <name type="scientific">Rhodoplanes tepidamans</name>
    <name type="common">Rhodoplanes cryptolactis</name>
    <dbReference type="NCBI Taxonomy" id="200616"/>
    <lineage>
        <taxon>Bacteria</taxon>
        <taxon>Pseudomonadati</taxon>
        <taxon>Pseudomonadota</taxon>
        <taxon>Alphaproteobacteria</taxon>
        <taxon>Hyphomicrobiales</taxon>
        <taxon>Nitrobacteraceae</taxon>
        <taxon>Rhodoplanes</taxon>
    </lineage>
</organism>
<dbReference type="Pfam" id="PF00005">
    <property type="entry name" value="ABC_tran"/>
    <property type="match status" value="2"/>
</dbReference>
<proteinExistence type="inferred from homology"/>
<dbReference type="Proteomes" id="UP001165652">
    <property type="component" value="Unassembled WGS sequence"/>
</dbReference>
<keyword evidence="4 6" id="KW-0067">ATP-binding</keyword>
<dbReference type="InterPro" id="IPR017871">
    <property type="entry name" value="ABC_transporter-like_CS"/>
</dbReference>
<dbReference type="PROSITE" id="PS00211">
    <property type="entry name" value="ABC_TRANSPORTER_1"/>
    <property type="match status" value="2"/>
</dbReference>
<evidence type="ECO:0000313" key="7">
    <source>
        <dbReference type="Proteomes" id="UP001165652"/>
    </source>
</evidence>
<dbReference type="InterPro" id="IPR027417">
    <property type="entry name" value="P-loop_NTPase"/>
</dbReference>
<keyword evidence="3" id="KW-0547">Nucleotide-binding</keyword>
<reference evidence="6" key="1">
    <citation type="journal article" date="2023" name="Microbiol Resour">
        <title>Genome Sequences of Rhodoplanes serenus and Two Thermotolerant Strains, Rhodoplanes tepidamans and 'Rhodoplanes cryptolactis,' Further Refine the Genus.</title>
        <authorList>
            <person name="Rayyan A.A."/>
            <person name="Kyndt J.A."/>
        </authorList>
    </citation>
    <scope>NUCLEOTIDE SEQUENCE</scope>
    <source>
        <strain evidence="6">DSM 9987</strain>
    </source>
</reference>
<evidence type="ECO:0000256" key="3">
    <source>
        <dbReference type="ARBA" id="ARBA00022741"/>
    </source>
</evidence>
<dbReference type="Gene3D" id="3.40.50.300">
    <property type="entry name" value="P-loop containing nucleotide triphosphate hydrolases"/>
    <property type="match status" value="2"/>
</dbReference>
<name>A0ABT5JAA3_RHOTP</name>
<dbReference type="NCBIfam" id="NF008453">
    <property type="entry name" value="PRK11308.1"/>
    <property type="match status" value="2"/>
</dbReference>
<keyword evidence="2" id="KW-0813">Transport</keyword>
<dbReference type="EMBL" id="JAQQLI010000017">
    <property type="protein sequence ID" value="MDC7786580.1"/>
    <property type="molecule type" value="Genomic_DNA"/>
</dbReference>
<dbReference type="GO" id="GO:0005524">
    <property type="term" value="F:ATP binding"/>
    <property type="evidence" value="ECO:0007669"/>
    <property type="project" value="UniProtKB-KW"/>
</dbReference>
<dbReference type="CDD" id="cd03257">
    <property type="entry name" value="ABC_NikE_OppD_transporters"/>
    <property type="match status" value="2"/>
</dbReference>
<protein>
    <submittedName>
        <fullName evidence="6">ABC transporter ATP-binding protein</fullName>
    </submittedName>
</protein>
<keyword evidence="7" id="KW-1185">Reference proteome</keyword>
<dbReference type="PANTHER" id="PTHR43776:SF7">
    <property type="entry name" value="D,D-DIPEPTIDE TRANSPORT ATP-BINDING PROTEIN DDPF-RELATED"/>
    <property type="match status" value="1"/>
</dbReference>